<evidence type="ECO:0000313" key="2">
    <source>
        <dbReference type="EMBL" id="CAB4659040.1"/>
    </source>
</evidence>
<reference evidence="2" key="1">
    <citation type="submission" date="2020-05" db="EMBL/GenBank/DDBJ databases">
        <authorList>
            <person name="Chiriac C."/>
            <person name="Salcher M."/>
            <person name="Ghai R."/>
            <person name="Kavagutti S V."/>
        </authorList>
    </citation>
    <scope>NUCLEOTIDE SEQUENCE</scope>
</reference>
<accession>A0A6J6LAU4</accession>
<dbReference type="AlphaFoldDB" id="A0A6J6LAU4"/>
<dbReference type="EMBL" id="CAEZWD010000125">
    <property type="protein sequence ID" value="CAB4654894.1"/>
    <property type="molecule type" value="Genomic_DNA"/>
</dbReference>
<proteinExistence type="predicted"/>
<dbReference type="EMBL" id="CAEZWI010000132">
    <property type="protein sequence ID" value="CAB4659040.1"/>
    <property type="molecule type" value="Genomic_DNA"/>
</dbReference>
<sequence>MSEETTQAAEAIRSIWQGNPATMAELDDECNPNKVCRNMKDVTYEGFGDEGTDVATSWKAKLAREGKLATGGTIADLVFGTKN</sequence>
<organism evidence="2">
    <name type="scientific">freshwater metagenome</name>
    <dbReference type="NCBI Taxonomy" id="449393"/>
    <lineage>
        <taxon>unclassified sequences</taxon>
        <taxon>metagenomes</taxon>
        <taxon>ecological metagenomes</taxon>
    </lineage>
</organism>
<protein>
    <submittedName>
        <fullName evidence="2">Unannotated protein</fullName>
    </submittedName>
</protein>
<evidence type="ECO:0000313" key="1">
    <source>
        <dbReference type="EMBL" id="CAB4654894.1"/>
    </source>
</evidence>
<name>A0A6J6LAU4_9ZZZZ</name>
<gene>
    <name evidence="1" type="ORF">UFOPK2171_00844</name>
    <name evidence="2" type="ORF">UFOPK2237_00954</name>
</gene>